<keyword evidence="1" id="KW-1185">Reference proteome</keyword>
<dbReference type="AlphaFoldDB" id="A0A183U7T2"/>
<reference evidence="2" key="1">
    <citation type="submission" date="2016-06" db="UniProtKB">
        <authorList>
            <consortium name="WormBaseParasite"/>
        </authorList>
    </citation>
    <scope>IDENTIFICATION</scope>
</reference>
<sequence length="77" mass="9102">LRISPWEEICSFGRRKRNQFFLSLCRGLIRSRWPTIHRSCQLANCSSHFQTTHPSHQPACRKQQLQPGDEIRITKLL</sequence>
<organism evidence="1 2">
    <name type="scientific">Toxocara canis</name>
    <name type="common">Canine roundworm</name>
    <dbReference type="NCBI Taxonomy" id="6265"/>
    <lineage>
        <taxon>Eukaryota</taxon>
        <taxon>Metazoa</taxon>
        <taxon>Ecdysozoa</taxon>
        <taxon>Nematoda</taxon>
        <taxon>Chromadorea</taxon>
        <taxon>Rhabditida</taxon>
        <taxon>Spirurina</taxon>
        <taxon>Ascaridomorpha</taxon>
        <taxon>Ascaridoidea</taxon>
        <taxon>Toxocaridae</taxon>
        <taxon>Toxocara</taxon>
    </lineage>
</organism>
<evidence type="ECO:0000313" key="1">
    <source>
        <dbReference type="Proteomes" id="UP000050794"/>
    </source>
</evidence>
<name>A0A183U7T2_TOXCA</name>
<dbReference type="Proteomes" id="UP000050794">
    <property type="component" value="Unassembled WGS sequence"/>
</dbReference>
<proteinExistence type="predicted"/>
<accession>A0A183U7T2</accession>
<evidence type="ECO:0000313" key="2">
    <source>
        <dbReference type="WBParaSite" id="TCNE_0000455201-mRNA-1"/>
    </source>
</evidence>
<dbReference type="WBParaSite" id="TCNE_0000455201-mRNA-1">
    <property type="protein sequence ID" value="TCNE_0000455201-mRNA-1"/>
    <property type="gene ID" value="TCNE_0000455201"/>
</dbReference>
<protein>
    <submittedName>
        <fullName evidence="2">THAP-type domain-containing protein</fullName>
    </submittedName>
</protein>